<dbReference type="Gene3D" id="1.20.1250.20">
    <property type="entry name" value="MFS general substrate transporter like domains"/>
    <property type="match status" value="1"/>
</dbReference>
<name>A0AAD6EY42_9POAL</name>
<dbReference type="AlphaFoldDB" id="A0AAD6EY42"/>
<dbReference type="PANTHER" id="PTHR11654">
    <property type="entry name" value="OLIGOPEPTIDE TRANSPORTER-RELATED"/>
    <property type="match status" value="1"/>
</dbReference>
<accession>A0AAD6EY42</accession>
<dbReference type="EMBL" id="JAMRDG010000001">
    <property type="protein sequence ID" value="KAJ3705536.1"/>
    <property type="molecule type" value="Genomic_DNA"/>
</dbReference>
<proteinExistence type="predicted"/>
<feature type="compositionally biased region" description="Low complexity" evidence="1">
    <location>
        <begin position="1"/>
        <end position="15"/>
    </location>
</feature>
<evidence type="ECO:0000256" key="1">
    <source>
        <dbReference type="SAM" id="MobiDB-lite"/>
    </source>
</evidence>
<protein>
    <submittedName>
        <fullName evidence="2">Uncharacterized protein</fullName>
    </submittedName>
</protein>
<dbReference type="InterPro" id="IPR036259">
    <property type="entry name" value="MFS_trans_sf"/>
</dbReference>
<keyword evidence="3" id="KW-1185">Reference proteome</keyword>
<dbReference type="Proteomes" id="UP001210211">
    <property type="component" value="Unassembled WGS sequence"/>
</dbReference>
<gene>
    <name evidence="2" type="ORF">LUZ61_009241</name>
</gene>
<reference evidence="2 3" key="1">
    <citation type="journal article" date="2022" name="Cell">
        <title>Repeat-based holocentromeres influence genome architecture and karyotype evolution.</title>
        <authorList>
            <person name="Hofstatter P.G."/>
            <person name="Thangavel G."/>
            <person name="Lux T."/>
            <person name="Neumann P."/>
            <person name="Vondrak T."/>
            <person name="Novak P."/>
            <person name="Zhang M."/>
            <person name="Costa L."/>
            <person name="Castellani M."/>
            <person name="Scott A."/>
            <person name="Toegelov H."/>
            <person name="Fuchs J."/>
            <person name="Mata-Sucre Y."/>
            <person name="Dias Y."/>
            <person name="Vanzela A.L.L."/>
            <person name="Huettel B."/>
            <person name="Almeida C.C.S."/>
            <person name="Simkova H."/>
            <person name="Souza G."/>
            <person name="Pedrosa-Harand A."/>
            <person name="Macas J."/>
            <person name="Mayer K.F.X."/>
            <person name="Houben A."/>
            <person name="Marques A."/>
        </authorList>
    </citation>
    <scope>NUCLEOTIDE SEQUENCE [LARGE SCALE GENOMIC DNA]</scope>
    <source>
        <strain evidence="2">RhyTen1mFocal</strain>
    </source>
</reference>
<comment type="caution">
    <text evidence="2">The sequence shown here is derived from an EMBL/GenBank/DDBJ whole genome shotgun (WGS) entry which is preliminary data.</text>
</comment>
<evidence type="ECO:0000313" key="2">
    <source>
        <dbReference type="EMBL" id="KAJ3705536.1"/>
    </source>
</evidence>
<feature type="region of interest" description="Disordered" evidence="1">
    <location>
        <begin position="1"/>
        <end position="31"/>
    </location>
</feature>
<evidence type="ECO:0000313" key="3">
    <source>
        <dbReference type="Proteomes" id="UP001210211"/>
    </source>
</evidence>
<sequence>MNDVASSVGYSAGSGTNENVSTLSNEDENIDTVNQPEVRYPGWKSMPFVIGTASNCVFHMSNAHEATTLNVFNGATNLATVVGAYISDSYLGHYATVWLVTLASLLASLLRTIHNVPPAMTATLLQVSNFQSLGLPFHSLLAGAGGIRPCNIAFSADQFNPNTDLGRKGIASFFNCLIVDVVRVFVVAFKKRILSLPGDQARELFQARHASSIVPKLSYTEQFKWVFRILMAAIIFSESDILPNGTGKDPWMLCGILSYELFQSGARSSSITCYLHKSPPI</sequence>
<organism evidence="2 3">
    <name type="scientific">Rhynchospora tenuis</name>
    <dbReference type="NCBI Taxonomy" id="198213"/>
    <lineage>
        <taxon>Eukaryota</taxon>
        <taxon>Viridiplantae</taxon>
        <taxon>Streptophyta</taxon>
        <taxon>Embryophyta</taxon>
        <taxon>Tracheophyta</taxon>
        <taxon>Spermatophyta</taxon>
        <taxon>Magnoliopsida</taxon>
        <taxon>Liliopsida</taxon>
        <taxon>Poales</taxon>
        <taxon>Cyperaceae</taxon>
        <taxon>Cyperoideae</taxon>
        <taxon>Rhynchosporeae</taxon>
        <taxon>Rhynchospora</taxon>
    </lineage>
</organism>